<gene>
    <name evidence="2" type="ORF">F6B43_15585</name>
</gene>
<proteinExistence type="predicted"/>
<dbReference type="EMBL" id="VYSA01000003">
    <property type="protein sequence ID" value="KAA9106548.1"/>
    <property type="molecule type" value="Genomic_DNA"/>
</dbReference>
<feature type="domain" description="DUF4440" evidence="1">
    <location>
        <begin position="56"/>
        <end position="164"/>
    </location>
</feature>
<name>A0A5J5J2L6_9MICO</name>
<dbReference type="Pfam" id="PF14534">
    <property type="entry name" value="DUF4440"/>
    <property type="match status" value="1"/>
</dbReference>
<protein>
    <submittedName>
        <fullName evidence="2">Nuclear transport factor 2 family protein</fullName>
    </submittedName>
</protein>
<organism evidence="2 3">
    <name type="scientific">Microbacterium rhizomatis</name>
    <dbReference type="NCBI Taxonomy" id="1631477"/>
    <lineage>
        <taxon>Bacteria</taxon>
        <taxon>Bacillati</taxon>
        <taxon>Actinomycetota</taxon>
        <taxon>Actinomycetes</taxon>
        <taxon>Micrococcales</taxon>
        <taxon>Microbacteriaceae</taxon>
        <taxon>Microbacterium</taxon>
    </lineage>
</organism>
<evidence type="ECO:0000313" key="2">
    <source>
        <dbReference type="EMBL" id="KAA9106548.1"/>
    </source>
</evidence>
<dbReference type="AlphaFoldDB" id="A0A5J5J2L6"/>
<reference evidence="3" key="1">
    <citation type="submission" date="2019-09" db="EMBL/GenBank/DDBJ databases">
        <title>Mumia zhuanghuii sp. nov. isolated from the intestinal contents of plateau pika (Ochotona curzoniae) in the Qinghai-Tibet plateau of China.</title>
        <authorList>
            <person name="Tian Z."/>
        </authorList>
    </citation>
    <scope>NUCLEOTIDE SEQUENCE [LARGE SCALE GENOMIC DNA]</scope>
    <source>
        <strain evidence="3">JCM 30598</strain>
    </source>
</reference>
<dbReference type="SUPFAM" id="SSF54427">
    <property type="entry name" value="NTF2-like"/>
    <property type="match status" value="1"/>
</dbReference>
<dbReference type="InterPro" id="IPR032710">
    <property type="entry name" value="NTF2-like_dom_sf"/>
</dbReference>
<accession>A0A5J5J2L6</accession>
<evidence type="ECO:0000313" key="3">
    <source>
        <dbReference type="Proteomes" id="UP000325827"/>
    </source>
</evidence>
<evidence type="ECO:0000259" key="1">
    <source>
        <dbReference type="Pfam" id="PF14534"/>
    </source>
</evidence>
<keyword evidence="3" id="KW-1185">Reference proteome</keyword>
<comment type="caution">
    <text evidence="2">The sequence shown here is derived from an EMBL/GenBank/DDBJ whole genome shotgun (WGS) entry which is preliminary data.</text>
</comment>
<dbReference type="OrthoDB" id="1551077at2"/>
<dbReference type="InterPro" id="IPR027843">
    <property type="entry name" value="DUF4440"/>
</dbReference>
<sequence>MVSVWVTLPNSRGSVSFSHICTQSEHPFITTAREVIDAADTSSFDPDQRAIWREQKAIYSAFLAGDRARIDRRIHPDATIWDAVTERIARGLAELDAIRATRPTGEAKQVTTRLEVDEPIIDVSGDLAVARHVLRVEREDADGSARELMRVSQGWRRIDGEWNIIHSHEDLFSIEPLG</sequence>
<dbReference type="Proteomes" id="UP000325827">
    <property type="component" value="Unassembled WGS sequence"/>
</dbReference>
<dbReference type="Gene3D" id="3.10.450.50">
    <property type="match status" value="1"/>
</dbReference>